<protein>
    <submittedName>
        <fullName evidence="2">Acyl carrier protein</fullName>
    </submittedName>
</protein>
<gene>
    <name evidence="2" type="ORF">ESZ00_16525</name>
</gene>
<dbReference type="OrthoDB" id="2623888at2"/>
<dbReference type="SUPFAM" id="SSF47336">
    <property type="entry name" value="ACP-like"/>
    <property type="match status" value="1"/>
</dbReference>
<reference evidence="2 3" key="1">
    <citation type="journal article" date="2016" name="Int. J. Syst. Evol. Microbiol.">
        <title>Acidipila dinghuensis sp. nov., an acidobacterium isolated from forest soil.</title>
        <authorList>
            <person name="Jiang Y.W."/>
            <person name="Wang J."/>
            <person name="Chen M.H."/>
            <person name="Lv Y.Y."/>
            <person name="Qiu L.H."/>
        </authorList>
    </citation>
    <scope>NUCLEOTIDE SEQUENCE [LARGE SCALE GENOMIC DNA]</scope>
    <source>
        <strain evidence="2 3">DHOF10</strain>
    </source>
</reference>
<organism evidence="2 3">
    <name type="scientific">Silvibacterium dinghuense</name>
    <dbReference type="NCBI Taxonomy" id="1560006"/>
    <lineage>
        <taxon>Bacteria</taxon>
        <taxon>Pseudomonadati</taxon>
        <taxon>Acidobacteriota</taxon>
        <taxon>Terriglobia</taxon>
        <taxon>Terriglobales</taxon>
        <taxon>Acidobacteriaceae</taxon>
        <taxon>Silvibacterium</taxon>
    </lineage>
</organism>
<name>A0A4Q1S9F7_9BACT</name>
<evidence type="ECO:0000313" key="3">
    <source>
        <dbReference type="Proteomes" id="UP000290253"/>
    </source>
</evidence>
<evidence type="ECO:0000259" key="1">
    <source>
        <dbReference type="PROSITE" id="PS50075"/>
    </source>
</evidence>
<dbReference type="InterPro" id="IPR036736">
    <property type="entry name" value="ACP-like_sf"/>
</dbReference>
<sequence length="79" mass="8543">MDTKPGIIKVLQAVAGEPITPQDDESLFDSGLLDSFALPDFVSGLEEEFNVKIPDSDLSARKFDTIEKVQGYLANKGVA</sequence>
<dbReference type="EMBL" id="SDMK01000004">
    <property type="protein sequence ID" value="RXS93668.1"/>
    <property type="molecule type" value="Genomic_DNA"/>
</dbReference>
<accession>A0A4Q1S9F7</accession>
<feature type="domain" description="Carrier" evidence="1">
    <location>
        <begin position="1"/>
        <end position="77"/>
    </location>
</feature>
<dbReference type="Proteomes" id="UP000290253">
    <property type="component" value="Unassembled WGS sequence"/>
</dbReference>
<dbReference type="RefSeq" id="WP_129209437.1">
    <property type="nucleotide sequence ID" value="NZ_BMGU01000002.1"/>
</dbReference>
<comment type="caution">
    <text evidence="2">The sequence shown here is derived from an EMBL/GenBank/DDBJ whole genome shotgun (WGS) entry which is preliminary data.</text>
</comment>
<keyword evidence="3" id="KW-1185">Reference proteome</keyword>
<dbReference type="InterPro" id="IPR009081">
    <property type="entry name" value="PP-bd_ACP"/>
</dbReference>
<dbReference type="AlphaFoldDB" id="A0A4Q1S9F7"/>
<dbReference type="Pfam" id="PF00550">
    <property type="entry name" value="PP-binding"/>
    <property type="match status" value="1"/>
</dbReference>
<evidence type="ECO:0000313" key="2">
    <source>
        <dbReference type="EMBL" id="RXS93668.1"/>
    </source>
</evidence>
<dbReference type="Gene3D" id="1.10.1200.10">
    <property type="entry name" value="ACP-like"/>
    <property type="match status" value="1"/>
</dbReference>
<dbReference type="PROSITE" id="PS50075">
    <property type="entry name" value="CARRIER"/>
    <property type="match status" value="1"/>
</dbReference>
<proteinExistence type="predicted"/>